<dbReference type="EMBL" id="BSUZ01000001">
    <property type="protein sequence ID" value="GMA85633.1"/>
    <property type="molecule type" value="Genomic_DNA"/>
</dbReference>
<feature type="region of interest" description="Disordered" evidence="1">
    <location>
        <begin position="94"/>
        <end position="116"/>
    </location>
</feature>
<name>A0ABQ6JBV0_9ACTN</name>
<feature type="region of interest" description="Disordered" evidence="1">
    <location>
        <begin position="1"/>
        <end position="24"/>
    </location>
</feature>
<evidence type="ECO:0008006" key="4">
    <source>
        <dbReference type="Google" id="ProtNLM"/>
    </source>
</evidence>
<accession>A0ABQ6JBV0</accession>
<comment type="caution">
    <text evidence="2">The sequence shown here is derived from an EMBL/GenBank/DDBJ whole genome shotgun (WGS) entry which is preliminary data.</text>
</comment>
<organism evidence="2 3">
    <name type="scientific">Angustibacter aerolatus</name>
    <dbReference type="NCBI Taxonomy" id="1162965"/>
    <lineage>
        <taxon>Bacteria</taxon>
        <taxon>Bacillati</taxon>
        <taxon>Actinomycetota</taxon>
        <taxon>Actinomycetes</taxon>
        <taxon>Kineosporiales</taxon>
        <taxon>Kineosporiaceae</taxon>
    </lineage>
</organism>
<dbReference type="Proteomes" id="UP001157017">
    <property type="component" value="Unassembled WGS sequence"/>
</dbReference>
<sequence>MWVRAVDGGEGMPAEGDTSPAGLRARLAEVEPAFRERVAAPALDGRADDTFVDATCDPPETFTYGGVLAHVLTFSAVRRTMAIGALTDEGVDDLGAGDPMRFVGGSGEDASRITRR</sequence>
<protein>
    <recommendedName>
        <fullName evidence="4">DinB-like domain-containing protein</fullName>
    </recommendedName>
</protein>
<reference evidence="3" key="1">
    <citation type="journal article" date="2019" name="Int. J. Syst. Evol. Microbiol.">
        <title>The Global Catalogue of Microorganisms (GCM) 10K type strain sequencing project: providing services to taxonomists for standard genome sequencing and annotation.</title>
        <authorList>
            <consortium name="The Broad Institute Genomics Platform"/>
            <consortium name="The Broad Institute Genome Sequencing Center for Infectious Disease"/>
            <person name="Wu L."/>
            <person name="Ma J."/>
        </authorList>
    </citation>
    <scope>NUCLEOTIDE SEQUENCE [LARGE SCALE GENOMIC DNA]</scope>
    <source>
        <strain evidence="3">NBRC 108730</strain>
    </source>
</reference>
<evidence type="ECO:0000313" key="3">
    <source>
        <dbReference type="Proteomes" id="UP001157017"/>
    </source>
</evidence>
<keyword evidence="3" id="KW-1185">Reference proteome</keyword>
<evidence type="ECO:0000313" key="2">
    <source>
        <dbReference type="EMBL" id="GMA85633.1"/>
    </source>
</evidence>
<proteinExistence type="predicted"/>
<gene>
    <name evidence="2" type="ORF">GCM10025868_08830</name>
</gene>
<evidence type="ECO:0000256" key="1">
    <source>
        <dbReference type="SAM" id="MobiDB-lite"/>
    </source>
</evidence>